<dbReference type="PROSITE" id="PS50125">
    <property type="entry name" value="GUANYLATE_CYCLASE_2"/>
    <property type="match status" value="1"/>
</dbReference>
<dbReference type="RefSeq" id="XP_011648281.1">
    <property type="nucleotide sequence ID" value="XM_011649979.1"/>
</dbReference>
<organism evidence="5 6">
    <name type="scientific">Pogonomyrmex barbatus</name>
    <name type="common">red harvester ant</name>
    <dbReference type="NCBI Taxonomy" id="144034"/>
    <lineage>
        <taxon>Eukaryota</taxon>
        <taxon>Metazoa</taxon>
        <taxon>Ecdysozoa</taxon>
        <taxon>Arthropoda</taxon>
        <taxon>Hexapoda</taxon>
        <taxon>Insecta</taxon>
        <taxon>Pterygota</taxon>
        <taxon>Neoptera</taxon>
        <taxon>Endopterygota</taxon>
        <taxon>Hymenoptera</taxon>
        <taxon>Apocrita</taxon>
        <taxon>Aculeata</taxon>
        <taxon>Formicoidea</taxon>
        <taxon>Formicidae</taxon>
        <taxon>Myrmicinae</taxon>
        <taxon>Pogonomyrmex</taxon>
    </lineage>
</organism>
<dbReference type="GO" id="GO:0035556">
    <property type="term" value="P:intracellular signal transduction"/>
    <property type="evidence" value="ECO:0007669"/>
    <property type="project" value="InterPro"/>
</dbReference>
<evidence type="ECO:0000313" key="6">
    <source>
        <dbReference type="RefSeq" id="XP_011648281.1"/>
    </source>
</evidence>
<evidence type="ECO:0000259" key="4">
    <source>
        <dbReference type="PROSITE" id="PS50125"/>
    </source>
</evidence>
<dbReference type="GO" id="GO:0005524">
    <property type="term" value="F:ATP binding"/>
    <property type="evidence" value="ECO:0007669"/>
    <property type="project" value="UniProtKB-KW"/>
</dbReference>
<gene>
    <name evidence="6" type="primary">LOC105434299</name>
</gene>
<proteinExistence type="predicted"/>
<dbReference type="GeneID" id="105434299"/>
<dbReference type="InterPro" id="IPR001054">
    <property type="entry name" value="A/G_cyclase"/>
</dbReference>
<dbReference type="Gene3D" id="1.25.40.10">
    <property type="entry name" value="Tetratricopeptide repeat domain"/>
    <property type="match status" value="1"/>
</dbReference>
<dbReference type="GO" id="GO:0004016">
    <property type="term" value="F:adenylate cyclase activity"/>
    <property type="evidence" value="ECO:0007669"/>
    <property type="project" value="TreeGrafter"/>
</dbReference>
<dbReference type="GO" id="GO:0009190">
    <property type="term" value="P:cyclic nucleotide biosynthetic process"/>
    <property type="evidence" value="ECO:0007669"/>
    <property type="project" value="InterPro"/>
</dbReference>
<protein>
    <submittedName>
        <fullName evidence="6">Adenylate cyclase type 10-like</fullName>
    </submittedName>
</protein>
<dbReference type="InterPro" id="IPR011990">
    <property type="entry name" value="TPR-like_helical_dom_sf"/>
</dbReference>
<evidence type="ECO:0000313" key="5">
    <source>
        <dbReference type="Proteomes" id="UP000504615"/>
    </source>
</evidence>
<dbReference type="GO" id="GO:0005737">
    <property type="term" value="C:cytoplasm"/>
    <property type="evidence" value="ECO:0007669"/>
    <property type="project" value="TreeGrafter"/>
</dbReference>
<dbReference type="PANTHER" id="PTHR16305">
    <property type="entry name" value="TESTICULAR SOLUBLE ADENYLYL CYCLASE"/>
    <property type="match status" value="1"/>
</dbReference>
<name>A0A6I9XQ86_9HYME</name>
<dbReference type="SUPFAM" id="SSF52540">
    <property type="entry name" value="P-loop containing nucleoside triphosphate hydrolases"/>
    <property type="match status" value="1"/>
</dbReference>
<keyword evidence="3" id="KW-0456">Lyase</keyword>
<dbReference type="KEGG" id="pbar:105434299"/>
<reference evidence="6" key="1">
    <citation type="submission" date="2025-08" db="UniProtKB">
        <authorList>
            <consortium name="RefSeq"/>
        </authorList>
    </citation>
    <scope>IDENTIFICATION</scope>
</reference>
<dbReference type="InterPro" id="IPR027417">
    <property type="entry name" value="P-loop_NTPase"/>
</dbReference>
<dbReference type="InterPro" id="IPR029787">
    <property type="entry name" value="Nucleotide_cyclase"/>
</dbReference>
<feature type="domain" description="Guanylate cyclase" evidence="4">
    <location>
        <begin position="197"/>
        <end position="234"/>
    </location>
</feature>
<dbReference type="SUPFAM" id="SSF48452">
    <property type="entry name" value="TPR-like"/>
    <property type="match status" value="1"/>
</dbReference>
<evidence type="ECO:0000256" key="2">
    <source>
        <dbReference type="ARBA" id="ARBA00022840"/>
    </source>
</evidence>
<dbReference type="Proteomes" id="UP000504615">
    <property type="component" value="Unplaced"/>
</dbReference>
<keyword evidence="2" id="KW-0067">ATP-binding</keyword>
<accession>A0A6I9XQ86</accession>
<dbReference type="Gene3D" id="3.30.70.1230">
    <property type="entry name" value="Nucleotide cyclase"/>
    <property type="match status" value="1"/>
</dbReference>
<evidence type="ECO:0000256" key="3">
    <source>
        <dbReference type="ARBA" id="ARBA00023239"/>
    </source>
</evidence>
<keyword evidence="5" id="KW-1185">Reference proteome</keyword>
<evidence type="ECO:0000256" key="1">
    <source>
        <dbReference type="ARBA" id="ARBA00022741"/>
    </source>
</evidence>
<sequence length="1229" mass="142662">MLQPSGYTHMGDQINSSYDAPLKFINDVRPTSPKLQKENLSMISLSGNFETESVDKNKKARSVICEIIAINPQFGTQLKSYLTKPVIQQIEKEESLQLLAKIKRITIISLDIMPQKCSNTELILLVDKCFLFLHSIAIQYEGYINVVNLYDKNIFFSIAFGIYEYVDNDQFDETCKNGMLCAIHISRTIKTLTGIHSIFIGISTGMTYCGVIGHIARKYYAIIGHSVDTAIRMMNISHNRISCDYDTVLHSQIEKNQFRSRGLRTLRRFEKYHVYEFVIDTPIQEYVDTTSSLTYCYPILGRTRELGYFNKILDEIKLVDRKYSGLLIEGIERSGKSRLLDAFVRLARARRIRIIKLSLHVIYADKAYSVIYHIILQIFEAEDCETVGEREKVLLDKLSDIFVIEDFCYLNALMRVHFPLSDTYLSDTDWQRHMKTVDIFETILKELKINVCILLDDIQNMDYKSWQFLSSALDNQNIIIAMTMLKPSSWDDLSQVEAEIYKDKRIMNHELAGLDLDLLPVFACQFLNVFGISEKLSSILREHKDGHIGWCETYLTSILQTNGLDFLKITPSEAIKRNLIFPDSSLITKLPIELMPEELSPPLPWSQMGILDVCVLNENYFQPTDKDCDITELMSKIYDRMNPYEQDFMKCGATLGRVFKRSMVENVMPNAIPPHTSRTISEMIRMRILECAALQRRDFHYEDLIFCIDTTRQTFSDMHHLVSCHCSRPTITHRLPLPKTPYAQCKMLEFKIAAFHKMIYNMQTNKERNEHHTRAAKIYGQDAQKCNSCGSDRFLRILREDLLKEMEKEDVVSPRISMVRRRTIESQKLVTPKLTPLPIDTIKTARTQDSLGVCRVSIMPTSIDIEEEDVLKKEENKIIAESRFQKQFSSFSAEMIDDTAYLSSLETFHHVDYRNCQCDSVVSHLFWRMHQHIEKSGETEKVLEFFIQYSAAVIQLAQSFYAINLLSIAAKRCKAEIDDKWINDNTENNIMHKGIILALMGDAYNALGNYDQAKRYYLLAVKCRDTQFAIEKGICYNILRMFCKLRAPPDYTLDEKSMQLVVRNMELASYLRRLCSIFMKENRLKMAQSFALRSFRIAFQSIDSFLEKGQIYLATVRVLHHTRSIRVLSGELEEAVEMGIKVFKISRALHLNKLMLIILPSLIQIMLWTRRINKTVDFMWELYFLADEDIDWSAKTWYYALSLDLMLDGGIVLESYETSYNYYKEFIGD</sequence>
<keyword evidence="1" id="KW-0547">Nucleotide-binding</keyword>
<dbReference type="OrthoDB" id="194468at2759"/>
<dbReference type="SUPFAM" id="SSF55073">
    <property type="entry name" value="Nucleotide cyclase"/>
    <property type="match status" value="1"/>
</dbReference>
<dbReference type="PANTHER" id="PTHR16305:SF28">
    <property type="entry name" value="GUANYLATE CYCLASE DOMAIN-CONTAINING PROTEIN"/>
    <property type="match status" value="1"/>
</dbReference>
<dbReference type="AlphaFoldDB" id="A0A6I9XQ86"/>